<dbReference type="EMBL" id="CAUYUJ010015463">
    <property type="protein sequence ID" value="CAK0854260.1"/>
    <property type="molecule type" value="Genomic_DNA"/>
</dbReference>
<accession>A0ABN9U5L4</accession>
<gene>
    <name evidence="3" type="ORF">PCOR1329_LOCUS45427</name>
</gene>
<keyword evidence="4" id="KW-1185">Reference proteome</keyword>
<name>A0ABN9U5L4_9DINO</name>
<feature type="region of interest" description="Disordered" evidence="1">
    <location>
        <begin position="12"/>
        <end position="63"/>
    </location>
</feature>
<proteinExistence type="predicted"/>
<keyword evidence="2" id="KW-0732">Signal</keyword>
<sequence length="479" mass="50893">MGLLSSALLQLSPAASQASVPPPPGLADASQRRGTFQWSPRPSQRPSEAASHGEAPGGPVGGAASAAAAAAAVGVLATQRWQKKAQRRGTSRNYLGSGGKTAVLTREGDIDQLTPQAVMVPSRAPFLDDIRTGVPLVIPILRPPAAEERPAPPGASECVVVDCGSGSTRAVYFSQGAGPSGVSRRKSEWRGEKLTAALADEGRTRELARLLADKIPQGRVLVGATAGVRHGLETGLLRWRQVEFFAACLEELFGDRVRFTVLDGEEEARAEWEALNHLLGERRGSPGHVTGMLSGGGMSCQLAVRGHGSTSRPQALLSFKNFVLTPGGIVERADRGEVTGADLREELPRYEASTREALRGLPVQQEGVVALAEWVALYVAAAPTERDRTMSLGYERLLSYSEVAEALDEHLEQLLGRTSLSEPVPREVVVAMTYGTVIRAILRQIFGKGVSFYALEGVSWATGHYLLSSLAATPSAPSW</sequence>
<evidence type="ECO:0008006" key="5">
    <source>
        <dbReference type="Google" id="ProtNLM"/>
    </source>
</evidence>
<feature type="signal peptide" evidence="2">
    <location>
        <begin position="1"/>
        <end position="18"/>
    </location>
</feature>
<dbReference type="Proteomes" id="UP001189429">
    <property type="component" value="Unassembled WGS sequence"/>
</dbReference>
<dbReference type="Gene3D" id="3.30.420.150">
    <property type="entry name" value="Exopolyphosphatase. Domain 2"/>
    <property type="match status" value="1"/>
</dbReference>
<evidence type="ECO:0000256" key="2">
    <source>
        <dbReference type="SAM" id="SignalP"/>
    </source>
</evidence>
<reference evidence="3" key="1">
    <citation type="submission" date="2023-10" db="EMBL/GenBank/DDBJ databases">
        <authorList>
            <person name="Chen Y."/>
            <person name="Shah S."/>
            <person name="Dougan E. K."/>
            <person name="Thang M."/>
            <person name="Chan C."/>
        </authorList>
    </citation>
    <scope>NUCLEOTIDE SEQUENCE [LARGE SCALE GENOMIC DNA]</scope>
</reference>
<evidence type="ECO:0000313" key="4">
    <source>
        <dbReference type="Proteomes" id="UP001189429"/>
    </source>
</evidence>
<organism evidence="3 4">
    <name type="scientific">Prorocentrum cordatum</name>
    <dbReference type="NCBI Taxonomy" id="2364126"/>
    <lineage>
        <taxon>Eukaryota</taxon>
        <taxon>Sar</taxon>
        <taxon>Alveolata</taxon>
        <taxon>Dinophyceae</taxon>
        <taxon>Prorocentrales</taxon>
        <taxon>Prorocentraceae</taxon>
        <taxon>Prorocentrum</taxon>
    </lineage>
</organism>
<feature type="chain" id="PRO_5045391179" description="Ppx/GppA phosphatase domain-containing protein" evidence="2">
    <location>
        <begin position="19"/>
        <end position="479"/>
    </location>
</feature>
<protein>
    <recommendedName>
        <fullName evidence="5">Ppx/GppA phosphatase domain-containing protein</fullName>
    </recommendedName>
</protein>
<comment type="caution">
    <text evidence="3">The sequence shown here is derived from an EMBL/GenBank/DDBJ whole genome shotgun (WGS) entry which is preliminary data.</text>
</comment>
<feature type="compositionally biased region" description="Polar residues" evidence="1">
    <location>
        <begin position="32"/>
        <end position="46"/>
    </location>
</feature>
<dbReference type="Gene3D" id="3.30.420.40">
    <property type="match status" value="1"/>
</dbReference>
<evidence type="ECO:0000256" key="1">
    <source>
        <dbReference type="SAM" id="MobiDB-lite"/>
    </source>
</evidence>
<evidence type="ECO:0000313" key="3">
    <source>
        <dbReference type="EMBL" id="CAK0854260.1"/>
    </source>
</evidence>